<dbReference type="FunFam" id="3.30.730.10:FF:000001">
    <property type="entry name" value="Ethylene-responsive transcription factor 2"/>
    <property type="match status" value="1"/>
</dbReference>
<evidence type="ECO:0000256" key="2">
    <source>
        <dbReference type="ARBA" id="ARBA00023015"/>
    </source>
</evidence>
<dbReference type="InterPro" id="IPR016177">
    <property type="entry name" value="DNA-bd_dom_sf"/>
</dbReference>
<sequence length="299" mass="32580">MKYVECALLHFLFHSAAKGLHGHGPAGIAADSRPGGARECGRDRPPAYRGVRRRNWGKWVSEIRDPLKKSRIWLGTFPTVDMAAQAHDVTALAIKGQAACLNFSDLASRFLRTATTSPKDIQAAATEAAATALVACTQWKENEPSPTGPMKQSSTPSGSEGGDDGELFDLPDLLLDASNDEFSYSSRWVSFEEVAVGGEANDDVGFQLEEPPSCGMSSRLTTMRDLGWRCAAPGWGLARGDGDGMSRLATRGDEDGVEDFGFREWGGEKELRENDVRDFMPKFGVLRKKNHNNISNDIK</sequence>
<dbReference type="SMART" id="SM00380">
    <property type="entry name" value="AP2"/>
    <property type="match status" value="1"/>
</dbReference>
<evidence type="ECO:0000256" key="4">
    <source>
        <dbReference type="ARBA" id="ARBA00023159"/>
    </source>
</evidence>
<dbReference type="PROSITE" id="PS51032">
    <property type="entry name" value="AP2_ERF"/>
    <property type="match status" value="1"/>
</dbReference>
<evidence type="ECO:0000256" key="3">
    <source>
        <dbReference type="ARBA" id="ARBA00023125"/>
    </source>
</evidence>
<dbReference type="OrthoDB" id="1932364at2759"/>
<evidence type="ECO:0000259" key="9">
    <source>
        <dbReference type="PROSITE" id="PS51032"/>
    </source>
</evidence>
<evidence type="ECO:0000256" key="8">
    <source>
        <dbReference type="SAM" id="MobiDB-lite"/>
    </source>
</evidence>
<keyword evidence="2" id="KW-0805">Transcription regulation</keyword>
<keyword evidence="3" id="KW-0238">DNA-binding</keyword>
<evidence type="ECO:0000256" key="1">
    <source>
        <dbReference type="ARBA" id="ARBA00004123"/>
    </source>
</evidence>
<dbReference type="GO" id="GO:0003700">
    <property type="term" value="F:DNA-binding transcription factor activity"/>
    <property type="evidence" value="ECO:0007669"/>
    <property type="project" value="InterPro"/>
</dbReference>
<protein>
    <recommendedName>
        <fullName evidence="9">AP2/ERF domain-containing protein</fullName>
    </recommendedName>
</protein>
<evidence type="ECO:0000313" key="10">
    <source>
        <dbReference type="EMBL" id="MQL85755.1"/>
    </source>
</evidence>
<dbReference type="GO" id="GO:0005634">
    <property type="term" value="C:nucleus"/>
    <property type="evidence" value="ECO:0007669"/>
    <property type="project" value="UniProtKB-SubCell"/>
</dbReference>
<dbReference type="EMBL" id="NMUH01000848">
    <property type="protein sequence ID" value="MQL85755.1"/>
    <property type="molecule type" value="Genomic_DNA"/>
</dbReference>
<dbReference type="Gene3D" id="3.30.730.10">
    <property type="entry name" value="AP2/ERF domain"/>
    <property type="match status" value="1"/>
</dbReference>
<feature type="region of interest" description="Disordered" evidence="8">
    <location>
        <begin position="23"/>
        <end position="44"/>
    </location>
</feature>
<accession>A0A843UQA9</accession>
<name>A0A843UQA9_COLES</name>
<evidence type="ECO:0000256" key="5">
    <source>
        <dbReference type="ARBA" id="ARBA00023163"/>
    </source>
</evidence>
<comment type="subcellular location">
    <subcellularLocation>
        <location evidence="1">Nucleus</location>
    </subcellularLocation>
</comment>
<evidence type="ECO:0000256" key="6">
    <source>
        <dbReference type="ARBA" id="ARBA00023242"/>
    </source>
</evidence>
<comment type="similarity">
    <text evidence="7">Belongs to the AP2/ERF transcription factor family. ERF subfamily.</text>
</comment>
<gene>
    <name evidence="10" type="ORF">Taro_018277</name>
</gene>
<proteinExistence type="inferred from homology"/>
<dbReference type="AlphaFoldDB" id="A0A843UQA9"/>
<keyword evidence="11" id="KW-1185">Reference proteome</keyword>
<dbReference type="PANTHER" id="PTHR31985:SF130">
    <property type="entry name" value="ETHYLENE-RESPONSIVE TRANSCRIPTION FACTOR ERF034"/>
    <property type="match status" value="1"/>
</dbReference>
<dbReference type="Pfam" id="PF00847">
    <property type="entry name" value="AP2"/>
    <property type="match status" value="1"/>
</dbReference>
<keyword evidence="6" id="KW-0539">Nucleus</keyword>
<dbReference type="PANTHER" id="PTHR31985">
    <property type="entry name" value="ETHYLENE-RESPONSIVE TRANSCRIPTION FACTOR ERF042-RELATED"/>
    <property type="match status" value="1"/>
</dbReference>
<dbReference type="InterPro" id="IPR051032">
    <property type="entry name" value="AP2/ERF_TF_ERF_subfamily"/>
</dbReference>
<dbReference type="Proteomes" id="UP000652761">
    <property type="component" value="Unassembled WGS sequence"/>
</dbReference>
<dbReference type="GO" id="GO:0003677">
    <property type="term" value="F:DNA binding"/>
    <property type="evidence" value="ECO:0007669"/>
    <property type="project" value="UniProtKB-KW"/>
</dbReference>
<dbReference type="PRINTS" id="PR00367">
    <property type="entry name" value="ETHRSPELEMNT"/>
</dbReference>
<evidence type="ECO:0000313" key="11">
    <source>
        <dbReference type="Proteomes" id="UP000652761"/>
    </source>
</evidence>
<keyword evidence="4" id="KW-0010">Activator</keyword>
<dbReference type="InterPro" id="IPR001471">
    <property type="entry name" value="AP2/ERF_dom"/>
</dbReference>
<dbReference type="CDD" id="cd00018">
    <property type="entry name" value="AP2"/>
    <property type="match status" value="1"/>
</dbReference>
<organism evidence="10 11">
    <name type="scientific">Colocasia esculenta</name>
    <name type="common">Wild taro</name>
    <name type="synonym">Arum esculentum</name>
    <dbReference type="NCBI Taxonomy" id="4460"/>
    <lineage>
        <taxon>Eukaryota</taxon>
        <taxon>Viridiplantae</taxon>
        <taxon>Streptophyta</taxon>
        <taxon>Embryophyta</taxon>
        <taxon>Tracheophyta</taxon>
        <taxon>Spermatophyta</taxon>
        <taxon>Magnoliopsida</taxon>
        <taxon>Liliopsida</taxon>
        <taxon>Araceae</taxon>
        <taxon>Aroideae</taxon>
        <taxon>Colocasieae</taxon>
        <taxon>Colocasia</taxon>
    </lineage>
</organism>
<reference evidence="10" key="1">
    <citation type="submission" date="2017-07" db="EMBL/GenBank/DDBJ databases">
        <title>Taro Niue Genome Assembly and Annotation.</title>
        <authorList>
            <person name="Atibalentja N."/>
            <person name="Keating K."/>
            <person name="Fields C.J."/>
        </authorList>
    </citation>
    <scope>NUCLEOTIDE SEQUENCE</scope>
    <source>
        <strain evidence="10">Niue_2</strain>
        <tissue evidence="10">Leaf</tissue>
    </source>
</reference>
<comment type="caution">
    <text evidence="10">The sequence shown here is derived from an EMBL/GenBank/DDBJ whole genome shotgun (WGS) entry which is preliminary data.</text>
</comment>
<feature type="domain" description="AP2/ERF" evidence="9">
    <location>
        <begin position="47"/>
        <end position="104"/>
    </location>
</feature>
<evidence type="ECO:0000256" key="7">
    <source>
        <dbReference type="ARBA" id="ARBA00024343"/>
    </source>
</evidence>
<dbReference type="SUPFAM" id="SSF54171">
    <property type="entry name" value="DNA-binding domain"/>
    <property type="match status" value="1"/>
</dbReference>
<keyword evidence="5" id="KW-0804">Transcription</keyword>
<dbReference type="InterPro" id="IPR036955">
    <property type="entry name" value="AP2/ERF_dom_sf"/>
</dbReference>
<feature type="region of interest" description="Disordered" evidence="8">
    <location>
        <begin position="140"/>
        <end position="168"/>
    </location>
</feature>